<reference evidence="2 3" key="1">
    <citation type="journal article" date="2013" name="Proc. Natl. Acad. Sci. U.S.A.">
        <title>Fine-scale variation in meiotic recombination in Mimulus inferred from population shotgun sequencing.</title>
        <authorList>
            <person name="Hellsten U."/>
            <person name="Wright K.M."/>
            <person name="Jenkins J."/>
            <person name="Shu S."/>
            <person name="Yuan Y."/>
            <person name="Wessler S.R."/>
            <person name="Schmutz J."/>
            <person name="Willis J.H."/>
            <person name="Rokhsar D.S."/>
        </authorList>
    </citation>
    <scope>NUCLEOTIDE SEQUENCE [LARGE SCALE GENOMIC DNA]</scope>
    <source>
        <strain evidence="3">cv. DUN x IM62</strain>
    </source>
</reference>
<name>A0A022RCZ2_ERYGU</name>
<dbReference type="AlphaFoldDB" id="A0A022RCZ2"/>
<dbReference type="EMBL" id="KI630506">
    <property type="protein sequence ID" value="EYU38106.1"/>
    <property type="molecule type" value="Genomic_DNA"/>
</dbReference>
<feature type="region of interest" description="Disordered" evidence="1">
    <location>
        <begin position="115"/>
        <end position="153"/>
    </location>
</feature>
<protein>
    <recommendedName>
        <fullName evidence="4">BED-type domain-containing protein</fullName>
    </recommendedName>
</protein>
<feature type="compositionally biased region" description="Basic and acidic residues" evidence="1">
    <location>
        <begin position="118"/>
        <end position="137"/>
    </location>
</feature>
<evidence type="ECO:0000256" key="1">
    <source>
        <dbReference type="SAM" id="MobiDB-lite"/>
    </source>
</evidence>
<accession>A0A022RCZ2</accession>
<gene>
    <name evidence="2" type="ORF">MIMGU_mgv1a015560mg</name>
</gene>
<evidence type="ECO:0000313" key="3">
    <source>
        <dbReference type="Proteomes" id="UP000030748"/>
    </source>
</evidence>
<sequence length="153" mass="17966">MVGDNRKKIKCKFFHVVTTRGITRLKQHITHISGEVEARKKAPKEISVMLRKHLQESKTAREIMKKIKETTIMSIREERRHIHNVDTESSSENDYEQGSRYANREYLSQMRKKQLRNAMKENRQQAFDEEKRMRYDGGHTGGTSRGQTSGMKT</sequence>
<evidence type="ECO:0000313" key="2">
    <source>
        <dbReference type="EMBL" id="EYU38106.1"/>
    </source>
</evidence>
<dbReference type="Proteomes" id="UP000030748">
    <property type="component" value="Unassembled WGS sequence"/>
</dbReference>
<dbReference type="PhylomeDB" id="A0A022RCZ2"/>
<organism evidence="2 3">
    <name type="scientific">Erythranthe guttata</name>
    <name type="common">Yellow monkey flower</name>
    <name type="synonym">Mimulus guttatus</name>
    <dbReference type="NCBI Taxonomy" id="4155"/>
    <lineage>
        <taxon>Eukaryota</taxon>
        <taxon>Viridiplantae</taxon>
        <taxon>Streptophyta</taxon>
        <taxon>Embryophyta</taxon>
        <taxon>Tracheophyta</taxon>
        <taxon>Spermatophyta</taxon>
        <taxon>Magnoliopsida</taxon>
        <taxon>eudicotyledons</taxon>
        <taxon>Gunneridae</taxon>
        <taxon>Pentapetalae</taxon>
        <taxon>asterids</taxon>
        <taxon>lamiids</taxon>
        <taxon>Lamiales</taxon>
        <taxon>Phrymaceae</taxon>
        <taxon>Erythranthe</taxon>
    </lineage>
</organism>
<proteinExistence type="predicted"/>
<evidence type="ECO:0008006" key="4">
    <source>
        <dbReference type="Google" id="ProtNLM"/>
    </source>
</evidence>
<keyword evidence="3" id="KW-1185">Reference proteome</keyword>
<feature type="region of interest" description="Disordered" evidence="1">
    <location>
        <begin position="78"/>
        <end position="99"/>
    </location>
</feature>